<evidence type="ECO:0000256" key="3">
    <source>
        <dbReference type="ARBA" id="ARBA00023180"/>
    </source>
</evidence>
<proteinExistence type="inferred from homology"/>
<dbReference type="Gene3D" id="3.40.50.1820">
    <property type="entry name" value="alpha/beta hydrolase"/>
    <property type="match status" value="1"/>
</dbReference>
<keyword evidence="5" id="KW-1185">Reference proteome</keyword>
<name>A0A397V5P5_9GLOM</name>
<keyword evidence="2" id="KW-0121">Carboxypeptidase</keyword>
<dbReference type="SUPFAM" id="SSF53474">
    <property type="entry name" value="alpha/beta-Hydrolases"/>
    <property type="match status" value="1"/>
</dbReference>
<evidence type="ECO:0000256" key="1">
    <source>
        <dbReference type="ARBA" id="ARBA00009431"/>
    </source>
</evidence>
<dbReference type="EMBL" id="QKWP01000611">
    <property type="protein sequence ID" value="RIB17362.1"/>
    <property type="molecule type" value="Genomic_DNA"/>
</dbReference>
<dbReference type="OrthoDB" id="443318at2759"/>
<comment type="caution">
    <text evidence="4">The sequence shown here is derived from an EMBL/GenBank/DDBJ whole genome shotgun (WGS) entry which is preliminary data.</text>
</comment>
<dbReference type="GO" id="GO:0006508">
    <property type="term" value="P:proteolysis"/>
    <property type="evidence" value="ECO:0007669"/>
    <property type="project" value="InterPro"/>
</dbReference>
<evidence type="ECO:0000256" key="2">
    <source>
        <dbReference type="ARBA" id="ARBA00022645"/>
    </source>
</evidence>
<dbReference type="InterPro" id="IPR029058">
    <property type="entry name" value="AB_hydrolase_fold"/>
</dbReference>
<gene>
    <name evidence="4" type="ORF">C2G38_1439339</name>
</gene>
<keyword evidence="2" id="KW-0378">Hydrolase</keyword>
<dbReference type="GO" id="GO:0004185">
    <property type="term" value="F:serine-type carboxypeptidase activity"/>
    <property type="evidence" value="ECO:0007669"/>
    <property type="project" value="InterPro"/>
</dbReference>
<dbReference type="Pfam" id="PF00450">
    <property type="entry name" value="Peptidase_S10"/>
    <property type="match status" value="1"/>
</dbReference>
<comment type="similarity">
    <text evidence="1">Belongs to the peptidase S10 family.</text>
</comment>
<accession>A0A397V5P5</accession>
<dbReference type="AlphaFoldDB" id="A0A397V5P5"/>
<evidence type="ECO:0000313" key="5">
    <source>
        <dbReference type="Proteomes" id="UP000266673"/>
    </source>
</evidence>
<dbReference type="STRING" id="44941.A0A397V5P5"/>
<reference evidence="4 5" key="1">
    <citation type="submission" date="2018-06" db="EMBL/GenBank/DDBJ databases">
        <title>Comparative genomics reveals the genomic features of Rhizophagus irregularis, R. cerebriforme, R. diaphanum and Gigaspora rosea, and their symbiotic lifestyle signature.</title>
        <authorList>
            <person name="Morin E."/>
            <person name="San Clemente H."/>
            <person name="Chen E.C.H."/>
            <person name="De La Providencia I."/>
            <person name="Hainaut M."/>
            <person name="Kuo A."/>
            <person name="Kohler A."/>
            <person name="Murat C."/>
            <person name="Tang N."/>
            <person name="Roy S."/>
            <person name="Loubradou J."/>
            <person name="Henrissat B."/>
            <person name="Grigoriev I.V."/>
            <person name="Corradi N."/>
            <person name="Roux C."/>
            <person name="Martin F.M."/>
        </authorList>
    </citation>
    <scope>NUCLEOTIDE SEQUENCE [LARGE SCALE GENOMIC DNA]</scope>
    <source>
        <strain evidence="4 5">DAOM 194757</strain>
    </source>
</reference>
<keyword evidence="3" id="KW-0325">Glycoprotein</keyword>
<keyword evidence="2" id="KW-0645">Protease</keyword>
<evidence type="ECO:0000313" key="4">
    <source>
        <dbReference type="EMBL" id="RIB17362.1"/>
    </source>
</evidence>
<protein>
    <submittedName>
        <fullName evidence="4">Uncharacterized protein</fullName>
    </submittedName>
</protein>
<dbReference type="Proteomes" id="UP000266673">
    <property type="component" value="Unassembled WGS sequence"/>
</dbReference>
<dbReference type="InterPro" id="IPR001563">
    <property type="entry name" value="Peptidase_S10"/>
</dbReference>
<sequence length="91" mass="10947">MSFASAQWNKILTHDAFPEHKIKLKEPHLCDKTVQQYSGYLDVNNGKHLFFWFFESRNNPKEDPVLIWLRKCSNLTYIHLHHISYIIYLNL</sequence>
<organism evidence="4 5">
    <name type="scientific">Gigaspora rosea</name>
    <dbReference type="NCBI Taxonomy" id="44941"/>
    <lineage>
        <taxon>Eukaryota</taxon>
        <taxon>Fungi</taxon>
        <taxon>Fungi incertae sedis</taxon>
        <taxon>Mucoromycota</taxon>
        <taxon>Glomeromycotina</taxon>
        <taxon>Glomeromycetes</taxon>
        <taxon>Diversisporales</taxon>
        <taxon>Gigasporaceae</taxon>
        <taxon>Gigaspora</taxon>
    </lineage>
</organism>